<sequence length="374" mass="40302">MRDVLLRGGQARTLTMLGVVTVLLVALAIFAVSMQRRALTSDFETRLMFPDLSEQVNDAARIEIVNRLTAVTVVRDGDTGDTWRLVEKDNHPARADLVKRTVVGLADLELVEARTALPDWHKHINLTDPADKGTGVRVSVFDNAGEELASLIVGKLEGSADIDGTGTIYVRRPDEDQSYVARGSFNLEQKQVPWLDTRVVDLASGRVTRVDVLPQEGPSYTVSLADGDGASKPAYQLDDLPDDLQVVTDYAIDGIGNGLVGLQFTDVLPQANITLEAPVSSVYHTDDGLQVTVQAEKQGGSYYAVLDARAVDDADEAVVQEAARLAAGFAPYAFALPTPRGADLTRSFETLTEAKPVEGAEVDLEAVESANEVQ</sequence>
<evidence type="ECO:0000256" key="1">
    <source>
        <dbReference type="SAM" id="Phobius"/>
    </source>
</evidence>
<gene>
    <name evidence="3" type="ORF">BN1012_Phect1331</name>
</gene>
<keyword evidence="4" id="KW-1185">Reference proteome</keyword>
<evidence type="ECO:0000259" key="2">
    <source>
        <dbReference type="Pfam" id="PF14238"/>
    </source>
</evidence>
<dbReference type="EMBL" id="HG966617">
    <property type="protein sequence ID" value="CDO59545.1"/>
    <property type="molecule type" value="Genomic_DNA"/>
</dbReference>
<dbReference type="InterPro" id="IPR025641">
    <property type="entry name" value="DUF4340"/>
</dbReference>
<proteinExistence type="predicted"/>
<protein>
    <recommendedName>
        <fullName evidence="2">DUF4340 domain-containing protein</fullName>
    </recommendedName>
</protein>
<organism evidence="3 4">
    <name type="scientific">Candidatus Phaeomarinibacter ectocarpi</name>
    <dbReference type="NCBI Taxonomy" id="1458461"/>
    <lineage>
        <taxon>Bacteria</taxon>
        <taxon>Pseudomonadati</taxon>
        <taxon>Pseudomonadota</taxon>
        <taxon>Alphaproteobacteria</taxon>
        <taxon>Hyphomicrobiales</taxon>
        <taxon>Parvibaculaceae</taxon>
        <taxon>Candidatus Phaeomarinibacter</taxon>
    </lineage>
</organism>
<dbReference type="HOGENOM" id="CLU_060291_0_0_5"/>
<evidence type="ECO:0000313" key="3">
    <source>
        <dbReference type="EMBL" id="CDO59545.1"/>
    </source>
</evidence>
<dbReference type="KEGG" id="pect:BN1012_Phect1331"/>
<dbReference type="Proteomes" id="UP000032160">
    <property type="component" value="Chromosome I"/>
</dbReference>
<dbReference type="RefSeq" id="WP_043950169.1">
    <property type="nucleotide sequence ID" value="NZ_HG966617.1"/>
</dbReference>
<keyword evidence="1" id="KW-0472">Membrane</keyword>
<accession>X5MLJ8</accession>
<dbReference type="AlphaFoldDB" id="X5MLJ8"/>
<feature type="transmembrane region" description="Helical" evidence="1">
    <location>
        <begin position="12"/>
        <end position="32"/>
    </location>
</feature>
<keyword evidence="1" id="KW-0812">Transmembrane</keyword>
<keyword evidence="1" id="KW-1133">Transmembrane helix</keyword>
<dbReference type="Pfam" id="PF14238">
    <property type="entry name" value="DUF4340"/>
    <property type="match status" value="1"/>
</dbReference>
<feature type="domain" description="DUF4340" evidence="2">
    <location>
        <begin position="83"/>
        <end position="269"/>
    </location>
</feature>
<dbReference type="STRING" id="1458461.BN1012_Phect1331"/>
<name>X5MLJ8_9HYPH</name>
<reference evidence="3 4" key="1">
    <citation type="journal article" date="2014" name="Front. Genet.">
        <title>Genome and metabolic network of "Candidatus Phaeomarinobacter ectocarpi" Ec32, a new candidate genus of Alphaproteobacteria frequently associated with brown algae.</title>
        <authorList>
            <person name="Dittami S.M."/>
            <person name="Barbeyron T."/>
            <person name="Boyen C."/>
            <person name="Cambefort J."/>
            <person name="Collet G."/>
            <person name="Delage L."/>
            <person name="Gobet A."/>
            <person name="Groisillier A."/>
            <person name="Leblanc C."/>
            <person name="Michel G."/>
            <person name="Scornet D."/>
            <person name="Siegel A."/>
            <person name="Tapia J.E."/>
            <person name="Tonon T."/>
        </authorList>
    </citation>
    <scope>NUCLEOTIDE SEQUENCE [LARGE SCALE GENOMIC DNA]</scope>
    <source>
        <strain evidence="3 4">Ec32</strain>
    </source>
</reference>
<dbReference type="OrthoDB" id="7359157at2"/>
<evidence type="ECO:0000313" key="4">
    <source>
        <dbReference type="Proteomes" id="UP000032160"/>
    </source>
</evidence>